<protein>
    <submittedName>
        <fullName evidence="5">Methyltransferase family protein</fullName>
    </submittedName>
</protein>
<dbReference type="InterPro" id="IPR050602">
    <property type="entry name" value="Malonyl-ACP_OMT"/>
</dbReference>
<reference evidence="5 6" key="1">
    <citation type="submission" date="2018-08" db="EMBL/GenBank/DDBJ databases">
        <title>Genomic Encyclopedia of Archaeal and Bacterial Type Strains, Phase II (KMG-II): from individual species to whole genera.</title>
        <authorList>
            <person name="Goeker M."/>
        </authorList>
    </citation>
    <scope>NUCLEOTIDE SEQUENCE [LARGE SCALE GENOMIC DNA]</scope>
    <source>
        <strain evidence="5 6">DSM 5002</strain>
    </source>
</reference>
<sequence length="308" mass="33200">MTSPSDLFDRKMLARQRNRAAQRIGAHDFLLHRAAEDIVERLGVIQRAFPVAVNVGAHHGVLSRALVELESVGTVISVEESPALLRQCPAPRVRADMEMLPFGGEKLDLVVSALALQFANDLPGTLVQIRRALKPDGLFLGALLGGATLQELRAALMAAETEITGGAAPRVAPMADVRDFGGLLQRTGFNLPVSDTDVVQVSYETPFALMHELRGMGAVNALRERSSRPLRRDVLMRAAEIYADHYGIADGRVSATFEIITLTGWAPHESQQKPLRPGSAQARLADALGTEEHSAGDKANPGPVRNSD</sequence>
<evidence type="ECO:0000256" key="1">
    <source>
        <dbReference type="ARBA" id="ARBA00022603"/>
    </source>
</evidence>
<dbReference type="OrthoDB" id="9793723at2"/>
<feature type="region of interest" description="Disordered" evidence="3">
    <location>
        <begin position="269"/>
        <end position="308"/>
    </location>
</feature>
<organism evidence="5 6">
    <name type="scientific">Dichotomicrobium thermohalophilum</name>
    <dbReference type="NCBI Taxonomy" id="933063"/>
    <lineage>
        <taxon>Bacteria</taxon>
        <taxon>Pseudomonadati</taxon>
        <taxon>Pseudomonadota</taxon>
        <taxon>Alphaproteobacteria</taxon>
        <taxon>Hyphomicrobiales</taxon>
        <taxon>Hyphomicrobiaceae</taxon>
        <taxon>Dichotomicrobium</taxon>
    </lineage>
</organism>
<evidence type="ECO:0000313" key="6">
    <source>
        <dbReference type="Proteomes" id="UP000266273"/>
    </source>
</evidence>
<keyword evidence="1 5" id="KW-0489">Methyltransferase</keyword>
<evidence type="ECO:0000259" key="4">
    <source>
        <dbReference type="Pfam" id="PF08241"/>
    </source>
</evidence>
<keyword evidence="6" id="KW-1185">Reference proteome</keyword>
<dbReference type="GO" id="GO:0032259">
    <property type="term" value="P:methylation"/>
    <property type="evidence" value="ECO:0007669"/>
    <property type="project" value="UniProtKB-KW"/>
</dbReference>
<dbReference type="RefSeq" id="WP_119060271.1">
    <property type="nucleotide sequence ID" value="NZ_QXDF01000001.1"/>
</dbReference>
<accession>A0A397Q4L9</accession>
<comment type="caution">
    <text evidence="5">The sequence shown here is derived from an EMBL/GenBank/DDBJ whole genome shotgun (WGS) entry which is preliminary data.</text>
</comment>
<gene>
    <name evidence="5" type="ORF">BXY53_0421</name>
</gene>
<dbReference type="Gene3D" id="3.40.50.150">
    <property type="entry name" value="Vaccinia Virus protein VP39"/>
    <property type="match status" value="1"/>
</dbReference>
<dbReference type="InterPro" id="IPR029063">
    <property type="entry name" value="SAM-dependent_MTases_sf"/>
</dbReference>
<dbReference type="InterPro" id="IPR013216">
    <property type="entry name" value="Methyltransf_11"/>
</dbReference>
<dbReference type="PANTHER" id="PTHR13090:SF1">
    <property type="entry name" value="ARGININE-HYDROXYLASE NDUFAF5, MITOCHONDRIAL"/>
    <property type="match status" value="1"/>
</dbReference>
<dbReference type="GO" id="GO:0008757">
    <property type="term" value="F:S-adenosylmethionine-dependent methyltransferase activity"/>
    <property type="evidence" value="ECO:0007669"/>
    <property type="project" value="InterPro"/>
</dbReference>
<evidence type="ECO:0000313" key="5">
    <source>
        <dbReference type="EMBL" id="RIA55359.1"/>
    </source>
</evidence>
<dbReference type="AlphaFoldDB" id="A0A397Q4L9"/>
<proteinExistence type="predicted"/>
<feature type="domain" description="Methyltransferase type 11" evidence="4">
    <location>
        <begin position="54"/>
        <end position="140"/>
    </location>
</feature>
<name>A0A397Q4L9_9HYPH</name>
<evidence type="ECO:0000256" key="2">
    <source>
        <dbReference type="ARBA" id="ARBA00022679"/>
    </source>
</evidence>
<dbReference type="PANTHER" id="PTHR13090">
    <property type="entry name" value="ARGININE-HYDROXYLASE NDUFAF5, MITOCHONDRIAL"/>
    <property type="match status" value="1"/>
</dbReference>
<keyword evidence="2 5" id="KW-0808">Transferase</keyword>
<dbReference type="SUPFAM" id="SSF53335">
    <property type="entry name" value="S-adenosyl-L-methionine-dependent methyltransferases"/>
    <property type="match status" value="1"/>
</dbReference>
<dbReference type="EMBL" id="QXDF01000001">
    <property type="protein sequence ID" value="RIA55359.1"/>
    <property type="molecule type" value="Genomic_DNA"/>
</dbReference>
<evidence type="ECO:0000256" key="3">
    <source>
        <dbReference type="SAM" id="MobiDB-lite"/>
    </source>
</evidence>
<dbReference type="Pfam" id="PF08241">
    <property type="entry name" value="Methyltransf_11"/>
    <property type="match status" value="1"/>
</dbReference>
<dbReference type="Proteomes" id="UP000266273">
    <property type="component" value="Unassembled WGS sequence"/>
</dbReference>